<accession>A0A2T2YNK8</accession>
<proteinExistence type="predicted"/>
<name>A0A2T2YNK8_9BACT</name>
<sequence>MKRILLITTLFWVAATGMSLANGLAIKSKLLNPLSDTIQINLADGASLTLQVKNTGQLKNFQNYSLDSLMVLLNKYVQQVESMSKSSPNGSAEISMTFYPAKDMNNPQAPEQIKIRMSSGNNGNKQSWSARAGDVVKVEVDYEEEDEEDNEHHGSVHVNIDARNDSLRKEKMERRMNRRHHFFSTLDLGLNTFVNVPETNNSLYDLKPIGSRYISLNQYITTRIGGVKSPLHLRTGLELAFNNYMLNKNRRIADENDVTTFYNEPTLSLEKSKLTTSSLNLPVIIELNFKDKNGKESFKIGGGGFVGYRLGSHTKIKYQSEGNTYKDKERGNYNLEDMQYGVNFMIGYKWINLFAKYNLNDLFKDNRGPKMNVISFGFRI</sequence>
<dbReference type="Pfam" id="PF13568">
    <property type="entry name" value="OMP_b-brl_2"/>
    <property type="match status" value="1"/>
</dbReference>
<comment type="caution">
    <text evidence="2">The sequence shown here is derived from an EMBL/GenBank/DDBJ whole genome shotgun (WGS) entry which is preliminary data.</text>
</comment>
<evidence type="ECO:0000313" key="2">
    <source>
        <dbReference type="EMBL" id="PSR57076.1"/>
    </source>
</evidence>
<dbReference type="Proteomes" id="UP000240357">
    <property type="component" value="Unassembled WGS sequence"/>
</dbReference>
<evidence type="ECO:0000313" key="3">
    <source>
        <dbReference type="Proteomes" id="UP000240357"/>
    </source>
</evidence>
<organism evidence="2 3">
    <name type="scientific">Adhaeribacter arboris</name>
    <dbReference type="NCBI Taxonomy" id="2072846"/>
    <lineage>
        <taxon>Bacteria</taxon>
        <taxon>Pseudomonadati</taxon>
        <taxon>Bacteroidota</taxon>
        <taxon>Cytophagia</taxon>
        <taxon>Cytophagales</taxon>
        <taxon>Hymenobacteraceae</taxon>
        <taxon>Adhaeribacter</taxon>
    </lineage>
</organism>
<gene>
    <name evidence="2" type="ORF">AHMF7605_28150</name>
</gene>
<reference evidence="2 3" key="1">
    <citation type="submission" date="2018-03" db="EMBL/GenBank/DDBJ databases">
        <title>Adhaeribacter sp. HMF7605 Genome sequencing and assembly.</title>
        <authorList>
            <person name="Kang H."/>
            <person name="Kang J."/>
            <person name="Cha I."/>
            <person name="Kim H."/>
            <person name="Joh K."/>
        </authorList>
    </citation>
    <scope>NUCLEOTIDE SEQUENCE [LARGE SCALE GENOMIC DNA]</scope>
    <source>
        <strain evidence="2 3">HMF7605</strain>
    </source>
</reference>
<keyword evidence="3" id="KW-1185">Reference proteome</keyword>
<protein>
    <submittedName>
        <fullName evidence="2">PorT family protein</fullName>
    </submittedName>
</protein>
<dbReference type="RefSeq" id="WP_106933249.1">
    <property type="nucleotide sequence ID" value="NZ_PYFT01000001.1"/>
</dbReference>
<dbReference type="EMBL" id="PYFT01000001">
    <property type="protein sequence ID" value="PSR57076.1"/>
    <property type="molecule type" value="Genomic_DNA"/>
</dbReference>
<feature type="domain" description="Outer membrane protein beta-barrel" evidence="1">
    <location>
        <begin position="236"/>
        <end position="360"/>
    </location>
</feature>
<dbReference type="AlphaFoldDB" id="A0A2T2YNK8"/>
<dbReference type="OrthoDB" id="891525at2"/>
<evidence type="ECO:0000259" key="1">
    <source>
        <dbReference type="Pfam" id="PF13568"/>
    </source>
</evidence>
<dbReference type="InterPro" id="IPR025665">
    <property type="entry name" value="Beta-barrel_OMP_2"/>
</dbReference>